<protein>
    <submittedName>
        <fullName evidence="1">Uncharacterized protein</fullName>
    </submittedName>
</protein>
<sequence length="35" mass="3907">MNVAKQTKTGPAVQLHKIKSEQPQAYLAIHIFAED</sequence>
<organism evidence="1">
    <name type="scientific">Anguilla anguilla</name>
    <name type="common">European freshwater eel</name>
    <name type="synonym">Muraena anguilla</name>
    <dbReference type="NCBI Taxonomy" id="7936"/>
    <lineage>
        <taxon>Eukaryota</taxon>
        <taxon>Metazoa</taxon>
        <taxon>Chordata</taxon>
        <taxon>Craniata</taxon>
        <taxon>Vertebrata</taxon>
        <taxon>Euteleostomi</taxon>
        <taxon>Actinopterygii</taxon>
        <taxon>Neopterygii</taxon>
        <taxon>Teleostei</taxon>
        <taxon>Anguilliformes</taxon>
        <taxon>Anguillidae</taxon>
        <taxon>Anguilla</taxon>
    </lineage>
</organism>
<dbReference type="AlphaFoldDB" id="A0A0E9PN65"/>
<accession>A0A0E9PN65</accession>
<name>A0A0E9PN65_ANGAN</name>
<evidence type="ECO:0000313" key="1">
    <source>
        <dbReference type="EMBL" id="JAH05722.1"/>
    </source>
</evidence>
<reference evidence="1" key="1">
    <citation type="submission" date="2014-11" db="EMBL/GenBank/DDBJ databases">
        <authorList>
            <person name="Amaro Gonzalez C."/>
        </authorList>
    </citation>
    <scope>NUCLEOTIDE SEQUENCE</scope>
</reference>
<proteinExistence type="predicted"/>
<reference evidence="1" key="2">
    <citation type="journal article" date="2015" name="Fish Shellfish Immunol.">
        <title>Early steps in the European eel (Anguilla anguilla)-Vibrio vulnificus interaction in the gills: Role of the RtxA13 toxin.</title>
        <authorList>
            <person name="Callol A."/>
            <person name="Pajuelo D."/>
            <person name="Ebbesson L."/>
            <person name="Teles M."/>
            <person name="MacKenzie S."/>
            <person name="Amaro C."/>
        </authorList>
    </citation>
    <scope>NUCLEOTIDE SEQUENCE</scope>
</reference>
<dbReference type="EMBL" id="GBXM01102855">
    <property type="protein sequence ID" value="JAH05722.1"/>
    <property type="molecule type" value="Transcribed_RNA"/>
</dbReference>